<evidence type="ECO:0000256" key="10">
    <source>
        <dbReference type="ARBA" id="ARBA00023180"/>
    </source>
</evidence>
<keyword evidence="6" id="KW-0547">Nucleotide-binding</keyword>
<dbReference type="GO" id="GO:0004674">
    <property type="term" value="F:protein serine/threonine kinase activity"/>
    <property type="evidence" value="ECO:0007669"/>
    <property type="project" value="UniProtKB-KW"/>
</dbReference>
<keyword evidence="4 11" id="KW-0812">Transmembrane</keyword>
<evidence type="ECO:0000256" key="1">
    <source>
        <dbReference type="ARBA" id="ARBA00004479"/>
    </source>
</evidence>
<keyword evidence="9 11" id="KW-0472">Membrane</keyword>
<gene>
    <name evidence="13" type="ORF">KIW84_021956</name>
</gene>
<comment type="subcellular location">
    <subcellularLocation>
        <location evidence="1">Membrane</location>
        <topology evidence="1">Single-pass type I membrane protein</topology>
    </subcellularLocation>
</comment>
<dbReference type="AlphaFoldDB" id="A0A9D4YA00"/>
<evidence type="ECO:0000259" key="12">
    <source>
        <dbReference type="Pfam" id="PF12819"/>
    </source>
</evidence>
<evidence type="ECO:0000256" key="11">
    <source>
        <dbReference type="SAM" id="Phobius"/>
    </source>
</evidence>
<evidence type="ECO:0000256" key="3">
    <source>
        <dbReference type="ARBA" id="ARBA00022679"/>
    </source>
</evidence>
<comment type="caution">
    <text evidence="13">The sequence shown here is derived from an EMBL/GenBank/DDBJ whole genome shotgun (WGS) entry which is preliminary data.</text>
</comment>
<sequence>MSLQTMFRLNVGGQYVSPAQDSGLSRMWYDDTPYLYGASTGVTNKATKDVQINYQTMPQYIAPETVYSTSRSMGNDKNANIEYNLLWIFQVDPNSMYLVRLHFCEYYYSMVNEIVFNILINNQTAEPQADVIGWTGAPETKPEFYDAILNGVEIFKLNDTDLSSPNPQPSDMLLEDQAEERGFQTHEGYNRKAVIGGAAAGFAFMAAICIIVFNKKKGVPGSSTNTS</sequence>
<dbReference type="EMBL" id="JAMSHJ010000002">
    <property type="protein sequence ID" value="KAI5435344.1"/>
    <property type="molecule type" value="Genomic_DNA"/>
</dbReference>
<evidence type="ECO:0000256" key="9">
    <source>
        <dbReference type="ARBA" id="ARBA00023136"/>
    </source>
</evidence>
<keyword evidence="10" id="KW-0325">Glycoprotein</keyword>
<keyword evidence="2" id="KW-0418">Kinase</keyword>
<dbReference type="GO" id="GO:0016020">
    <property type="term" value="C:membrane"/>
    <property type="evidence" value="ECO:0007669"/>
    <property type="project" value="UniProtKB-SubCell"/>
</dbReference>
<protein>
    <recommendedName>
        <fullName evidence="12">Malectin-like domain-containing protein</fullName>
    </recommendedName>
</protein>
<keyword evidence="7" id="KW-0067">ATP-binding</keyword>
<reference evidence="13 14" key="1">
    <citation type="journal article" date="2022" name="Nat. Genet.">
        <title>Improved pea reference genome and pan-genome highlight genomic features and evolutionary characteristics.</title>
        <authorList>
            <person name="Yang T."/>
            <person name="Liu R."/>
            <person name="Luo Y."/>
            <person name="Hu S."/>
            <person name="Wang D."/>
            <person name="Wang C."/>
            <person name="Pandey M.K."/>
            <person name="Ge S."/>
            <person name="Xu Q."/>
            <person name="Li N."/>
            <person name="Li G."/>
            <person name="Huang Y."/>
            <person name="Saxena R.K."/>
            <person name="Ji Y."/>
            <person name="Li M."/>
            <person name="Yan X."/>
            <person name="He Y."/>
            <person name="Liu Y."/>
            <person name="Wang X."/>
            <person name="Xiang C."/>
            <person name="Varshney R.K."/>
            <person name="Ding H."/>
            <person name="Gao S."/>
            <person name="Zong X."/>
        </authorList>
    </citation>
    <scope>NUCLEOTIDE SEQUENCE [LARGE SCALE GENOMIC DNA]</scope>
    <source>
        <strain evidence="13 14">cv. Zhongwan 6</strain>
    </source>
</reference>
<dbReference type="Pfam" id="PF12819">
    <property type="entry name" value="Malectin_like"/>
    <property type="match status" value="1"/>
</dbReference>
<dbReference type="FunFam" id="2.60.120.430:FF:000007">
    <property type="entry name" value="FERONIA receptor-like kinase"/>
    <property type="match status" value="1"/>
</dbReference>
<dbReference type="PANTHER" id="PTHR34590:SF5">
    <property type="entry name" value="OS04G0586500 PROTEIN"/>
    <property type="match status" value="1"/>
</dbReference>
<organism evidence="13 14">
    <name type="scientific">Pisum sativum</name>
    <name type="common">Garden pea</name>
    <name type="synonym">Lathyrus oleraceus</name>
    <dbReference type="NCBI Taxonomy" id="3888"/>
    <lineage>
        <taxon>Eukaryota</taxon>
        <taxon>Viridiplantae</taxon>
        <taxon>Streptophyta</taxon>
        <taxon>Embryophyta</taxon>
        <taxon>Tracheophyta</taxon>
        <taxon>Spermatophyta</taxon>
        <taxon>Magnoliopsida</taxon>
        <taxon>eudicotyledons</taxon>
        <taxon>Gunneridae</taxon>
        <taxon>Pentapetalae</taxon>
        <taxon>rosids</taxon>
        <taxon>fabids</taxon>
        <taxon>Fabales</taxon>
        <taxon>Fabaceae</taxon>
        <taxon>Papilionoideae</taxon>
        <taxon>50 kb inversion clade</taxon>
        <taxon>NPAAA clade</taxon>
        <taxon>Hologalegina</taxon>
        <taxon>IRL clade</taxon>
        <taxon>Fabeae</taxon>
        <taxon>Lathyrus</taxon>
    </lineage>
</organism>
<feature type="domain" description="Malectin-like" evidence="12">
    <location>
        <begin position="2"/>
        <end position="131"/>
    </location>
</feature>
<dbReference type="Gramene" id="Psat02G0195600-T1">
    <property type="protein sequence ID" value="KAI5435344.1"/>
    <property type="gene ID" value="KIW84_021956"/>
</dbReference>
<evidence type="ECO:0000256" key="2">
    <source>
        <dbReference type="ARBA" id="ARBA00022527"/>
    </source>
</evidence>
<dbReference type="GO" id="GO:0004714">
    <property type="term" value="F:transmembrane receptor protein tyrosine kinase activity"/>
    <property type="evidence" value="ECO:0007669"/>
    <property type="project" value="InterPro"/>
</dbReference>
<dbReference type="InterPro" id="IPR045272">
    <property type="entry name" value="ANXUR1/2-like"/>
</dbReference>
<evidence type="ECO:0000313" key="13">
    <source>
        <dbReference type="EMBL" id="KAI5435344.1"/>
    </source>
</evidence>
<keyword evidence="3" id="KW-0808">Transferase</keyword>
<evidence type="ECO:0000256" key="8">
    <source>
        <dbReference type="ARBA" id="ARBA00022989"/>
    </source>
</evidence>
<dbReference type="InterPro" id="IPR024788">
    <property type="entry name" value="Malectin-like_Carb-bd_dom"/>
</dbReference>
<keyword evidence="5" id="KW-0732">Signal</keyword>
<evidence type="ECO:0000313" key="14">
    <source>
        <dbReference type="Proteomes" id="UP001058974"/>
    </source>
</evidence>
<evidence type="ECO:0000256" key="5">
    <source>
        <dbReference type="ARBA" id="ARBA00022729"/>
    </source>
</evidence>
<feature type="transmembrane region" description="Helical" evidence="11">
    <location>
        <begin position="193"/>
        <end position="213"/>
    </location>
</feature>
<keyword evidence="14" id="KW-1185">Reference proteome</keyword>
<dbReference type="PANTHER" id="PTHR34590">
    <property type="entry name" value="OS03G0124300 PROTEIN-RELATED"/>
    <property type="match status" value="1"/>
</dbReference>
<evidence type="ECO:0000256" key="7">
    <source>
        <dbReference type="ARBA" id="ARBA00022840"/>
    </source>
</evidence>
<proteinExistence type="predicted"/>
<name>A0A9D4YA00_PEA</name>
<accession>A0A9D4YA00</accession>
<dbReference type="Proteomes" id="UP001058974">
    <property type="component" value="Chromosome 2"/>
</dbReference>
<evidence type="ECO:0000256" key="6">
    <source>
        <dbReference type="ARBA" id="ARBA00022741"/>
    </source>
</evidence>
<evidence type="ECO:0000256" key="4">
    <source>
        <dbReference type="ARBA" id="ARBA00022692"/>
    </source>
</evidence>
<dbReference type="Gene3D" id="2.60.120.430">
    <property type="entry name" value="Galactose-binding lectin"/>
    <property type="match status" value="1"/>
</dbReference>
<keyword evidence="2" id="KW-0723">Serine/threonine-protein kinase</keyword>
<dbReference type="GO" id="GO:0005524">
    <property type="term" value="F:ATP binding"/>
    <property type="evidence" value="ECO:0007669"/>
    <property type="project" value="UniProtKB-KW"/>
</dbReference>
<keyword evidence="8 11" id="KW-1133">Transmembrane helix</keyword>